<accession>A0A5N6U8M9</accession>
<sequence length="261" mass="29281">MKGMRDIRHQVETEPMRNSGSGTVLLITGQPTARTAQASFVLRDQKTDRFSALPVALMGRLMVTGPAMVYFVSTHTLRPQTLHHTISYVLSFSKKHENSFETAPLVPLPSISLTAIYNWYFSFSRAFNLYSLGSEKAEIGLEKPTILSLFDPGISVSKVFLNTILEDQKTYWRPPLIAPNLFDQSDDTADRDQDILDFHQDIENGGEAIVDPEERRRGQAQEVEALFDETGHRGHSGSGRLETLVEAELVVEVEVDVEERS</sequence>
<dbReference type="EMBL" id="ML742026">
    <property type="protein sequence ID" value="KAE8154769.1"/>
    <property type="molecule type" value="Genomic_DNA"/>
</dbReference>
<organism evidence="2 3">
    <name type="scientific">Aspergillus avenaceus</name>
    <dbReference type="NCBI Taxonomy" id="36643"/>
    <lineage>
        <taxon>Eukaryota</taxon>
        <taxon>Fungi</taxon>
        <taxon>Dikarya</taxon>
        <taxon>Ascomycota</taxon>
        <taxon>Pezizomycotina</taxon>
        <taxon>Eurotiomycetes</taxon>
        <taxon>Eurotiomycetidae</taxon>
        <taxon>Eurotiales</taxon>
        <taxon>Aspergillaceae</taxon>
        <taxon>Aspergillus</taxon>
        <taxon>Aspergillus subgen. Circumdati</taxon>
    </lineage>
</organism>
<evidence type="ECO:0000313" key="3">
    <source>
        <dbReference type="Proteomes" id="UP000325780"/>
    </source>
</evidence>
<evidence type="ECO:0000256" key="1">
    <source>
        <dbReference type="SAM" id="Phobius"/>
    </source>
</evidence>
<protein>
    <submittedName>
        <fullName evidence="2">Uncharacterized protein</fullName>
    </submittedName>
</protein>
<keyword evidence="1" id="KW-0472">Membrane</keyword>
<reference evidence="2 3" key="1">
    <citation type="submission" date="2019-04" db="EMBL/GenBank/DDBJ databases">
        <title>Friends and foes A comparative genomics study of 23 Aspergillus species from section Flavi.</title>
        <authorList>
            <consortium name="DOE Joint Genome Institute"/>
            <person name="Kjaerbolling I."/>
            <person name="Vesth T."/>
            <person name="Frisvad J.C."/>
            <person name="Nybo J.L."/>
            <person name="Theobald S."/>
            <person name="Kildgaard S."/>
            <person name="Isbrandt T."/>
            <person name="Kuo A."/>
            <person name="Sato A."/>
            <person name="Lyhne E.K."/>
            <person name="Kogle M.E."/>
            <person name="Wiebenga A."/>
            <person name="Kun R.S."/>
            <person name="Lubbers R.J."/>
            <person name="Makela M.R."/>
            <person name="Barry K."/>
            <person name="Chovatia M."/>
            <person name="Clum A."/>
            <person name="Daum C."/>
            <person name="Haridas S."/>
            <person name="He G."/>
            <person name="LaButti K."/>
            <person name="Lipzen A."/>
            <person name="Mondo S."/>
            <person name="Riley R."/>
            <person name="Salamov A."/>
            <person name="Simmons B.A."/>
            <person name="Magnuson J.K."/>
            <person name="Henrissat B."/>
            <person name="Mortensen U.H."/>
            <person name="Larsen T.O."/>
            <person name="Devries R.P."/>
            <person name="Grigoriev I.V."/>
            <person name="Machida M."/>
            <person name="Baker S.E."/>
            <person name="Andersen M.R."/>
        </authorList>
    </citation>
    <scope>NUCLEOTIDE SEQUENCE [LARGE SCALE GENOMIC DNA]</scope>
    <source>
        <strain evidence="2 3">IBT 18842</strain>
    </source>
</reference>
<name>A0A5N6U8M9_ASPAV</name>
<dbReference type="AlphaFoldDB" id="A0A5N6U8M9"/>
<keyword evidence="1" id="KW-0812">Transmembrane</keyword>
<keyword evidence="3" id="KW-1185">Reference proteome</keyword>
<keyword evidence="1" id="KW-1133">Transmembrane helix</keyword>
<evidence type="ECO:0000313" key="2">
    <source>
        <dbReference type="EMBL" id="KAE8154769.1"/>
    </source>
</evidence>
<feature type="transmembrane region" description="Helical" evidence="1">
    <location>
        <begin position="52"/>
        <end position="72"/>
    </location>
</feature>
<dbReference type="Proteomes" id="UP000325780">
    <property type="component" value="Unassembled WGS sequence"/>
</dbReference>
<proteinExistence type="predicted"/>
<gene>
    <name evidence="2" type="ORF">BDV25DRAFT_135413</name>
</gene>